<dbReference type="PRINTS" id="PR00449">
    <property type="entry name" value="RASTRNSFRMNG"/>
</dbReference>
<dbReference type="HAMAP" id="MF_00195">
    <property type="entry name" value="GTPase_Der"/>
    <property type="match status" value="1"/>
</dbReference>
<organism evidence="11 12">
    <name type="scientific">Mariprofundus erugo</name>
    <dbReference type="NCBI Taxonomy" id="2528639"/>
    <lineage>
        <taxon>Bacteria</taxon>
        <taxon>Pseudomonadati</taxon>
        <taxon>Pseudomonadota</taxon>
        <taxon>Candidatius Mariprofundia</taxon>
        <taxon>Mariprofundales</taxon>
        <taxon>Mariprofundaceae</taxon>
        <taxon>Mariprofundus</taxon>
    </lineage>
</organism>
<feature type="binding site" evidence="8">
    <location>
        <begin position="26"/>
        <end position="33"/>
    </location>
    <ligand>
        <name>GTP</name>
        <dbReference type="ChEBI" id="CHEBI:37565"/>
        <label>1</label>
    </ligand>
</feature>
<dbReference type="InterPro" id="IPR016484">
    <property type="entry name" value="GTPase_Der"/>
</dbReference>
<dbReference type="InterPro" id="IPR003593">
    <property type="entry name" value="AAA+_ATPase"/>
</dbReference>
<feature type="binding site" evidence="8">
    <location>
        <begin position="73"/>
        <end position="77"/>
    </location>
    <ligand>
        <name>GTP</name>
        <dbReference type="ChEBI" id="CHEBI:37565"/>
        <label>1</label>
    </ligand>
</feature>
<feature type="binding site" evidence="8">
    <location>
        <begin position="136"/>
        <end position="139"/>
    </location>
    <ligand>
        <name>GTP</name>
        <dbReference type="ChEBI" id="CHEBI:37565"/>
        <label>1</label>
    </ligand>
</feature>
<reference evidence="11 12" key="1">
    <citation type="journal article" date="2019" name="Appl. Environ. Microbiol.">
        <title>Environmental Evidence and Genomic Insight of Iron-oxidizing Bacteria Preference Towards More Corrosion Resistant Stainless Steel at Higher Salinities.</title>
        <authorList>
            <person name="Garrison C.E."/>
            <person name="Price K.A."/>
            <person name="Field E.K."/>
        </authorList>
    </citation>
    <scope>NUCLEOTIDE SEQUENCE [LARGE SCALE GENOMIC DNA]</scope>
    <source>
        <strain evidence="11 12">P3</strain>
    </source>
</reference>
<dbReference type="SUPFAM" id="SSF52540">
    <property type="entry name" value="P-loop containing nucleoside triphosphate hydrolases"/>
    <property type="match status" value="2"/>
</dbReference>
<feature type="domain" description="AAA+ ATPase" evidence="10">
    <location>
        <begin position="18"/>
        <end position="183"/>
    </location>
</feature>
<dbReference type="InterPro" id="IPR032859">
    <property type="entry name" value="KH_dom-like"/>
</dbReference>
<dbReference type="RefSeq" id="WP_138239092.1">
    <property type="nucleotide sequence ID" value="NZ_VBRY01000005.1"/>
</dbReference>
<dbReference type="Gene3D" id="3.30.300.20">
    <property type="match status" value="1"/>
</dbReference>
<evidence type="ECO:0000256" key="9">
    <source>
        <dbReference type="RuleBase" id="RU004481"/>
    </source>
</evidence>
<dbReference type="InterPro" id="IPR015946">
    <property type="entry name" value="KH_dom-like_a/b"/>
</dbReference>
<dbReference type="PIRSF" id="PIRSF006485">
    <property type="entry name" value="GTP-binding_EngA"/>
    <property type="match status" value="1"/>
</dbReference>
<dbReference type="PANTHER" id="PTHR43834">
    <property type="entry name" value="GTPASE DER"/>
    <property type="match status" value="1"/>
</dbReference>
<dbReference type="PANTHER" id="PTHR43834:SF6">
    <property type="entry name" value="GTPASE DER"/>
    <property type="match status" value="1"/>
</dbReference>
<feature type="binding site" evidence="8">
    <location>
        <begin position="200"/>
        <end position="207"/>
    </location>
    <ligand>
        <name>GTP</name>
        <dbReference type="ChEBI" id="CHEBI:37565"/>
        <label>2</label>
    </ligand>
</feature>
<dbReference type="Proteomes" id="UP000306585">
    <property type="component" value="Unassembled WGS sequence"/>
</dbReference>
<keyword evidence="4 9" id="KW-0677">Repeat</keyword>
<comment type="subunit">
    <text evidence="8">Associates with the 50S ribosomal subunit.</text>
</comment>
<protein>
    <recommendedName>
        <fullName evidence="2 8">GTPase Der</fullName>
    </recommendedName>
    <alternativeName>
        <fullName evidence="7 8">GTP-binding protein EngA</fullName>
    </alternativeName>
</protein>
<dbReference type="NCBIfam" id="TIGR00231">
    <property type="entry name" value="small_GTP"/>
    <property type="match status" value="2"/>
</dbReference>
<evidence type="ECO:0000256" key="7">
    <source>
        <dbReference type="ARBA" id="ARBA00032345"/>
    </source>
</evidence>
<dbReference type="Pfam" id="PF01926">
    <property type="entry name" value="MMR_HSR1"/>
    <property type="match status" value="2"/>
</dbReference>
<dbReference type="AlphaFoldDB" id="A0A5R9GRY3"/>
<gene>
    <name evidence="8" type="primary">der</name>
    <name evidence="11" type="ORF">FEF65_07020</name>
</gene>
<comment type="similarity">
    <text evidence="1 8 9">Belongs to the TRAFAC class TrmE-Era-EngA-EngB-Septin-like GTPase superfamily. EngA (Der) GTPase family.</text>
</comment>
<evidence type="ECO:0000313" key="12">
    <source>
        <dbReference type="Proteomes" id="UP000306585"/>
    </source>
</evidence>
<evidence type="ECO:0000259" key="10">
    <source>
        <dbReference type="SMART" id="SM00382"/>
    </source>
</evidence>
<evidence type="ECO:0000256" key="3">
    <source>
        <dbReference type="ARBA" id="ARBA00022517"/>
    </source>
</evidence>
<dbReference type="FunFam" id="3.30.300.20:FF:000004">
    <property type="entry name" value="GTPase Der"/>
    <property type="match status" value="1"/>
</dbReference>
<evidence type="ECO:0000256" key="8">
    <source>
        <dbReference type="HAMAP-Rule" id="MF_00195"/>
    </source>
</evidence>
<accession>A0A5R9GRY3</accession>
<comment type="caution">
    <text evidence="11">The sequence shown here is derived from an EMBL/GenBank/DDBJ whole genome shotgun (WGS) entry which is preliminary data.</text>
</comment>
<dbReference type="EMBL" id="VBRY01000005">
    <property type="protein sequence ID" value="TLS67659.1"/>
    <property type="molecule type" value="Genomic_DNA"/>
</dbReference>
<dbReference type="CDD" id="cd01894">
    <property type="entry name" value="EngA1"/>
    <property type="match status" value="1"/>
</dbReference>
<name>A0A5R9GRY3_9PROT</name>
<evidence type="ECO:0000256" key="6">
    <source>
        <dbReference type="ARBA" id="ARBA00023134"/>
    </source>
</evidence>
<comment type="function">
    <text evidence="8 9">GTPase that plays an essential role in the late steps of ribosome biogenesis.</text>
</comment>
<evidence type="ECO:0000256" key="4">
    <source>
        <dbReference type="ARBA" id="ARBA00022737"/>
    </source>
</evidence>
<sequence length="460" mass="50087">MSGNTISNDRPADRLPGRLPVVAIVGRPNVGKSTLFNRLVGRRQAIVGDRPGVTVDRLEGECLLGARHVVLVDTGGIGEGTHDVMQPAIDSQVEAALEIADIVLFVADGQAGATGVDGLIADKLRRQGIPVLLVVNKAERFCSAVDFYSLGIAEPLPVSAVHGQGIPELIQRLESILPPVVEGQEEEEGEEPLANIAVIGRPNVGKSTLINAWLGRERMVVSAIAGTTRDAIDSTVPYKHGVVRLVDTAGQRKHGRISDVIEFVARVKAVQAFKRADVAVMLLDGGEGIVEQDMRLMQLAQDEGCALLVAVNKLDLLTEQDWKYYAERLHFRMRALSDVQVFRITAKEGKGVKKLLDEAVRAAARNHFRLGTGELNRWLTAAQEAQHPPGTDGAIVRLKYASQTGTNPPSIKIFCNRPTALKTSYRRYLEQSFRKSFNLAGVPVRFSFSSSKNPYVDKKD</sequence>
<dbReference type="InterPro" id="IPR006073">
    <property type="entry name" value="GTP-bd"/>
</dbReference>
<dbReference type="GO" id="GO:0005525">
    <property type="term" value="F:GTP binding"/>
    <property type="evidence" value="ECO:0007669"/>
    <property type="project" value="UniProtKB-UniRule"/>
</dbReference>
<keyword evidence="6 8" id="KW-0342">GTP-binding</keyword>
<dbReference type="SMART" id="SM00382">
    <property type="entry name" value="AAA"/>
    <property type="match status" value="2"/>
</dbReference>
<feature type="binding site" evidence="8">
    <location>
        <begin position="312"/>
        <end position="315"/>
    </location>
    <ligand>
        <name>GTP</name>
        <dbReference type="ChEBI" id="CHEBI:37565"/>
        <label>2</label>
    </ligand>
</feature>
<dbReference type="GO" id="GO:0042254">
    <property type="term" value="P:ribosome biogenesis"/>
    <property type="evidence" value="ECO:0007669"/>
    <property type="project" value="UniProtKB-KW"/>
</dbReference>
<evidence type="ECO:0000313" key="11">
    <source>
        <dbReference type="EMBL" id="TLS67659.1"/>
    </source>
</evidence>
<dbReference type="InterPro" id="IPR027417">
    <property type="entry name" value="P-loop_NTPase"/>
</dbReference>
<dbReference type="NCBIfam" id="TIGR03594">
    <property type="entry name" value="GTPase_EngA"/>
    <property type="match status" value="1"/>
</dbReference>
<keyword evidence="5 8" id="KW-0547">Nucleotide-binding</keyword>
<dbReference type="CDD" id="cd01895">
    <property type="entry name" value="EngA2"/>
    <property type="match status" value="1"/>
</dbReference>
<evidence type="ECO:0000256" key="1">
    <source>
        <dbReference type="ARBA" id="ARBA00008279"/>
    </source>
</evidence>
<evidence type="ECO:0000256" key="2">
    <source>
        <dbReference type="ARBA" id="ARBA00020953"/>
    </source>
</evidence>
<dbReference type="InterPro" id="IPR005225">
    <property type="entry name" value="Small_GTP-bd"/>
</dbReference>
<dbReference type="Gene3D" id="3.40.50.300">
    <property type="entry name" value="P-loop containing nucleotide triphosphate hydrolases"/>
    <property type="match status" value="2"/>
</dbReference>
<keyword evidence="12" id="KW-1185">Reference proteome</keyword>
<proteinExistence type="inferred from homology"/>
<feature type="domain" description="AAA+ ATPase" evidence="10">
    <location>
        <begin position="192"/>
        <end position="374"/>
    </location>
</feature>
<feature type="binding site" evidence="8">
    <location>
        <begin position="247"/>
        <end position="251"/>
    </location>
    <ligand>
        <name>GTP</name>
        <dbReference type="ChEBI" id="CHEBI:37565"/>
        <label>2</label>
    </ligand>
</feature>
<dbReference type="Pfam" id="PF14714">
    <property type="entry name" value="KH_dom-like"/>
    <property type="match status" value="1"/>
</dbReference>
<evidence type="ECO:0000256" key="5">
    <source>
        <dbReference type="ARBA" id="ARBA00022741"/>
    </source>
</evidence>
<keyword evidence="3 8" id="KW-0690">Ribosome biogenesis</keyword>